<reference evidence="7 8" key="1">
    <citation type="submission" date="2018-07" db="EMBL/GenBank/DDBJ databases">
        <title>Streptomyces species from bats.</title>
        <authorList>
            <person name="Dunlap C."/>
        </authorList>
    </citation>
    <scope>NUCLEOTIDE SEQUENCE [LARGE SCALE GENOMIC DNA]</scope>
    <source>
        <strain evidence="7 8">AC230</strain>
    </source>
</reference>
<feature type="transmembrane region" description="Helical" evidence="6">
    <location>
        <begin position="34"/>
        <end position="54"/>
    </location>
</feature>
<feature type="transmembrane region" description="Helical" evidence="6">
    <location>
        <begin position="363"/>
        <end position="382"/>
    </location>
</feature>
<dbReference type="PANTHER" id="PTHR45649:SF26">
    <property type="entry name" value="OS04G0435100 PROTEIN"/>
    <property type="match status" value="1"/>
</dbReference>
<sequence length="492" mass="51460">MTAVTDAGAGSPDTDAAAPATGYKPQFARTLSRFESFAVAFSFISITTGLFTTYGTVLGSAGPAGIWTWPLVTLGTVLVALVYGMLASRIPISGYSYQWASRLASPVLGWWFGWVSFAFLAIVVVAVDYGLTQVALFPLLDITYTATGGAIGTVIVLLLQMSLIIWSTPLTTKINNLAVGAEVIAMIGLTVLIAGAVLFFGKGDWSNLGSYGTISADGYYGFLGPFMLSALLGAFTLVGWESAANLAEETHNPKKVVPQAMVRAILLSGGIGMLFLIVITAGAGKNVAALTADSAPVASIIESTVGSAVATAMLVVVCIAIFACGLVIMVSNSRLVHSMARDGRVPFAETLSKVPRPTGGPTFATLTVALASIAIVTVFAGNEDALPQLLGAGTLMPAILYAGTVALFIATRGKYTPAADDFQLGKWEKPVVVGAVLWLVTELCIFMIPSDFRGAQQYALATLVVGGLLFAVVWFTRREQLLTQPSLEAEEL</sequence>
<name>A0A370BDF1_9ACTN</name>
<organism evidence="7 8">
    <name type="scientific">Streptomyces corynorhini</name>
    <dbReference type="NCBI Taxonomy" id="2282652"/>
    <lineage>
        <taxon>Bacteria</taxon>
        <taxon>Bacillati</taxon>
        <taxon>Actinomycetota</taxon>
        <taxon>Actinomycetes</taxon>
        <taxon>Kitasatosporales</taxon>
        <taxon>Streptomycetaceae</taxon>
        <taxon>Streptomyces</taxon>
    </lineage>
</organism>
<feature type="transmembrane region" description="Helical" evidence="6">
    <location>
        <begin position="177"/>
        <end position="199"/>
    </location>
</feature>
<dbReference type="PANTHER" id="PTHR45649">
    <property type="entry name" value="AMINO-ACID PERMEASE BAT1"/>
    <property type="match status" value="1"/>
</dbReference>
<dbReference type="RefSeq" id="WP_114624176.1">
    <property type="nucleotide sequence ID" value="NZ_QQNA01000100.1"/>
</dbReference>
<feature type="transmembrane region" description="Helical" evidence="6">
    <location>
        <begin position="66"/>
        <end position="86"/>
    </location>
</feature>
<dbReference type="GO" id="GO:0022857">
    <property type="term" value="F:transmembrane transporter activity"/>
    <property type="evidence" value="ECO:0007669"/>
    <property type="project" value="InterPro"/>
</dbReference>
<keyword evidence="5 6" id="KW-0472">Membrane</keyword>
<accession>A0A370BDF1</accession>
<evidence type="ECO:0000313" key="8">
    <source>
        <dbReference type="Proteomes" id="UP000253741"/>
    </source>
</evidence>
<dbReference type="EMBL" id="QQNA01000100">
    <property type="protein sequence ID" value="RDG37475.1"/>
    <property type="molecule type" value="Genomic_DNA"/>
</dbReference>
<dbReference type="InterPro" id="IPR002293">
    <property type="entry name" value="AA/rel_permease1"/>
</dbReference>
<dbReference type="Proteomes" id="UP000253741">
    <property type="component" value="Unassembled WGS sequence"/>
</dbReference>
<evidence type="ECO:0000256" key="3">
    <source>
        <dbReference type="ARBA" id="ARBA00022692"/>
    </source>
</evidence>
<proteinExistence type="predicted"/>
<comment type="subcellular location">
    <subcellularLocation>
        <location evidence="1">Membrane</location>
        <topology evidence="1">Multi-pass membrane protein</topology>
    </subcellularLocation>
</comment>
<feature type="transmembrane region" description="Helical" evidence="6">
    <location>
        <begin position="142"/>
        <end position="165"/>
    </location>
</feature>
<evidence type="ECO:0000256" key="1">
    <source>
        <dbReference type="ARBA" id="ARBA00004141"/>
    </source>
</evidence>
<dbReference type="OrthoDB" id="8274074at2"/>
<protein>
    <submittedName>
        <fullName evidence="7">Amino acid permease</fullName>
    </submittedName>
</protein>
<dbReference type="GO" id="GO:0016020">
    <property type="term" value="C:membrane"/>
    <property type="evidence" value="ECO:0007669"/>
    <property type="project" value="UniProtKB-SubCell"/>
</dbReference>
<feature type="transmembrane region" description="Helical" evidence="6">
    <location>
        <begin position="388"/>
        <end position="410"/>
    </location>
</feature>
<feature type="transmembrane region" description="Helical" evidence="6">
    <location>
        <begin position="304"/>
        <end position="331"/>
    </location>
</feature>
<evidence type="ECO:0000256" key="6">
    <source>
        <dbReference type="SAM" id="Phobius"/>
    </source>
</evidence>
<feature type="transmembrane region" description="Helical" evidence="6">
    <location>
        <begin position="455"/>
        <end position="475"/>
    </location>
</feature>
<dbReference type="Pfam" id="PF13520">
    <property type="entry name" value="AA_permease_2"/>
    <property type="match status" value="1"/>
</dbReference>
<dbReference type="PIRSF" id="PIRSF006060">
    <property type="entry name" value="AA_transporter"/>
    <property type="match status" value="1"/>
</dbReference>
<feature type="transmembrane region" description="Helical" evidence="6">
    <location>
        <begin position="431"/>
        <end position="449"/>
    </location>
</feature>
<evidence type="ECO:0000313" key="7">
    <source>
        <dbReference type="EMBL" id="RDG37475.1"/>
    </source>
</evidence>
<feature type="transmembrane region" description="Helical" evidence="6">
    <location>
        <begin position="107"/>
        <end position="130"/>
    </location>
</feature>
<feature type="transmembrane region" description="Helical" evidence="6">
    <location>
        <begin position="219"/>
        <end position="240"/>
    </location>
</feature>
<dbReference type="AlphaFoldDB" id="A0A370BDF1"/>
<evidence type="ECO:0000256" key="4">
    <source>
        <dbReference type="ARBA" id="ARBA00022989"/>
    </source>
</evidence>
<feature type="transmembrane region" description="Helical" evidence="6">
    <location>
        <begin position="261"/>
        <end position="284"/>
    </location>
</feature>
<gene>
    <name evidence="7" type="ORF">DVH02_14220</name>
</gene>
<keyword evidence="4 6" id="KW-1133">Transmembrane helix</keyword>
<evidence type="ECO:0000256" key="5">
    <source>
        <dbReference type="ARBA" id="ARBA00023136"/>
    </source>
</evidence>
<dbReference type="Gene3D" id="1.20.1740.10">
    <property type="entry name" value="Amino acid/polyamine transporter I"/>
    <property type="match status" value="1"/>
</dbReference>
<keyword evidence="8" id="KW-1185">Reference proteome</keyword>
<evidence type="ECO:0000256" key="2">
    <source>
        <dbReference type="ARBA" id="ARBA00022448"/>
    </source>
</evidence>
<comment type="caution">
    <text evidence="7">The sequence shown here is derived from an EMBL/GenBank/DDBJ whole genome shotgun (WGS) entry which is preliminary data.</text>
</comment>
<keyword evidence="3 6" id="KW-0812">Transmembrane</keyword>
<keyword evidence="2" id="KW-0813">Transport</keyword>